<gene>
    <name evidence="2" type="ORF">GA0111570_10433</name>
</gene>
<dbReference type="AlphaFoldDB" id="A0A1G6GL72"/>
<dbReference type="RefSeq" id="WP_092608392.1">
    <property type="nucleotide sequence ID" value="NZ_FMYF01000004.1"/>
</dbReference>
<accession>A0A1G6GL72</accession>
<dbReference type="OrthoDB" id="3695445at2"/>
<dbReference type="CDD" id="cd07817">
    <property type="entry name" value="SRPBCC_8"/>
    <property type="match status" value="1"/>
</dbReference>
<evidence type="ECO:0000313" key="2">
    <source>
        <dbReference type="EMBL" id="SDB82684.1"/>
    </source>
</evidence>
<dbReference type="Proteomes" id="UP000199086">
    <property type="component" value="Unassembled WGS sequence"/>
</dbReference>
<sequence length="157" mass="17641">MNTVSSDIDVDAPVSTVYNQWMRFEEFPALMAGVEEVTRLSDRTQHWRVKVGGVEREFDAEITEQLPDERIAWRTVDGPTQAGVVTFHRLAGDTTRVRQQVDWEPEGAVEKAGAALQVDDAQVSRSLHDFERLIESNGFESGAWRGRINRPGDATGR</sequence>
<dbReference type="PANTHER" id="PTHR33824">
    <property type="entry name" value="POLYKETIDE CYCLASE/DEHYDRASE AND LIPID TRANSPORT SUPERFAMILY PROTEIN"/>
    <property type="match status" value="1"/>
</dbReference>
<dbReference type="InterPro" id="IPR047137">
    <property type="entry name" value="ORF3"/>
</dbReference>
<name>A0A1G6GL72_9ACTN</name>
<proteinExistence type="predicted"/>
<dbReference type="STRING" id="1577474.GA0111570_10433"/>
<dbReference type="SUPFAM" id="SSF55961">
    <property type="entry name" value="Bet v1-like"/>
    <property type="match status" value="1"/>
</dbReference>
<dbReference type="InterPro" id="IPR005031">
    <property type="entry name" value="COQ10_START"/>
</dbReference>
<evidence type="ECO:0000313" key="3">
    <source>
        <dbReference type="Proteomes" id="UP000199086"/>
    </source>
</evidence>
<dbReference type="InterPro" id="IPR023393">
    <property type="entry name" value="START-like_dom_sf"/>
</dbReference>
<dbReference type="EMBL" id="FMYF01000004">
    <property type="protein sequence ID" value="SDB82684.1"/>
    <property type="molecule type" value="Genomic_DNA"/>
</dbReference>
<dbReference type="Gene3D" id="3.30.530.20">
    <property type="match status" value="1"/>
</dbReference>
<evidence type="ECO:0000259" key="1">
    <source>
        <dbReference type="Pfam" id="PF03364"/>
    </source>
</evidence>
<protein>
    <submittedName>
        <fullName evidence="2">Polyketide cyclase / dehydrase and lipid transport</fullName>
    </submittedName>
</protein>
<dbReference type="Pfam" id="PF03364">
    <property type="entry name" value="Polyketide_cyc"/>
    <property type="match status" value="1"/>
</dbReference>
<organism evidence="2 3">
    <name type="scientific">Raineyella antarctica</name>
    <dbReference type="NCBI Taxonomy" id="1577474"/>
    <lineage>
        <taxon>Bacteria</taxon>
        <taxon>Bacillati</taxon>
        <taxon>Actinomycetota</taxon>
        <taxon>Actinomycetes</taxon>
        <taxon>Propionibacteriales</taxon>
        <taxon>Propionibacteriaceae</taxon>
        <taxon>Raineyella</taxon>
    </lineage>
</organism>
<feature type="domain" description="Coenzyme Q-binding protein COQ10 START" evidence="1">
    <location>
        <begin position="10"/>
        <end position="125"/>
    </location>
</feature>
<keyword evidence="3" id="KW-1185">Reference proteome</keyword>
<reference evidence="2 3" key="1">
    <citation type="submission" date="2016-06" db="EMBL/GenBank/DDBJ databases">
        <authorList>
            <person name="Olsen C.W."/>
            <person name="Carey S."/>
            <person name="Hinshaw L."/>
            <person name="Karasin A.I."/>
        </authorList>
    </citation>
    <scope>NUCLEOTIDE SEQUENCE [LARGE SCALE GENOMIC DNA]</scope>
    <source>
        <strain evidence="2 3">LZ-22</strain>
    </source>
</reference>
<dbReference type="PANTHER" id="PTHR33824:SF7">
    <property type="entry name" value="POLYKETIDE CYCLASE_DEHYDRASE AND LIPID TRANSPORT SUPERFAMILY PROTEIN"/>
    <property type="match status" value="1"/>
</dbReference>